<protein>
    <submittedName>
        <fullName evidence="7">Inner-membrane translocator</fullName>
    </submittedName>
</protein>
<comment type="subcellular location">
    <subcellularLocation>
        <location evidence="1">Cell membrane</location>
        <topology evidence="1">Multi-pass membrane protein</topology>
    </subcellularLocation>
</comment>
<feature type="transmembrane region" description="Helical" evidence="6">
    <location>
        <begin position="213"/>
        <end position="231"/>
    </location>
</feature>
<dbReference type="InterPro" id="IPR043428">
    <property type="entry name" value="LivM-like"/>
</dbReference>
<accession>D3F3L9</accession>
<keyword evidence="2" id="KW-1003">Cell membrane</keyword>
<evidence type="ECO:0000256" key="5">
    <source>
        <dbReference type="ARBA" id="ARBA00023136"/>
    </source>
</evidence>
<feature type="transmembrane region" description="Helical" evidence="6">
    <location>
        <begin position="44"/>
        <end position="65"/>
    </location>
</feature>
<dbReference type="KEGG" id="cwo:Cwoe_3967"/>
<evidence type="ECO:0000256" key="3">
    <source>
        <dbReference type="ARBA" id="ARBA00022692"/>
    </source>
</evidence>
<evidence type="ECO:0000313" key="7">
    <source>
        <dbReference type="EMBL" id="ADB52384.1"/>
    </source>
</evidence>
<dbReference type="RefSeq" id="WP_012935435.1">
    <property type="nucleotide sequence ID" value="NC_013739.1"/>
</dbReference>
<dbReference type="Pfam" id="PF02653">
    <property type="entry name" value="BPD_transp_2"/>
    <property type="match status" value="1"/>
</dbReference>
<feature type="transmembrane region" description="Helical" evidence="6">
    <location>
        <begin position="158"/>
        <end position="179"/>
    </location>
</feature>
<proteinExistence type="predicted"/>
<dbReference type="HOGENOM" id="CLU_031365_1_0_11"/>
<name>D3F3L9_CONWI</name>
<reference evidence="8" key="2">
    <citation type="submission" date="2010-01" db="EMBL/GenBank/DDBJ databases">
        <title>The complete genome of Conexibacter woesei DSM 14684.</title>
        <authorList>
            <consortium name="US DOE Joint Genome Institute (JGI-PGF)"/>
            <person name="Lucas S."/>
            <person name="Copeland A."/>
            <person name="Lapidus A."/>
            <person name="Glavina del Rio T."/>
            <person name="Dalin E."/>
            <person name="Tice H."/>
            <person name="Bruce D."/>
            <person name="Goodwin L."/>
            <person name="Pitluck S."/>
            <person name="Kyrpides N."/>
            <person name="Mavromatis K."/>
            <person name="Ivanova N."/>
            <person name="Mikhailova N."/>
            <person name="Chertkov O."/>
            <person name="Brettin T."/>
            <person name="Detter J.C."/>
            <person name="Han C."/>
            <person name="Larimer F."/>
            <person name="Land M."/>
            <person name="Hauser L."/>
            <person name="Markowitz V."/>
            <person name="Cheng J.-F."/>
            <person name="Hugenholtz P."/>
            <person name="Woyke T."/>
            <person name="Wu D."/>
            <person name="Pukall R."/>
            <person name="Steenblock K."/>
            <person name="Schneider S."/>
            <person name="Klenk H.-P."/>
            <person name="Eisen J.A."/>
        </authorList>
    </citation>
    <scope>NUCLEOTIDE SEQUENCE [LARGE SCALE GENOMIC DNA]</scope>
    <source>
        <strain evidence="8">DSM 14684 / CIP 108061 / JCM 11494 / NBRC 100937 / ID131577</strain>
    </source>
</reference>
<sequence>MSPPFAVTFDAFANIEFWTSVGVLAGIYAIVALGLQLNVGFTGILNFGQAGFMAIGAYAMAILVADHDMSFWLALPIAVLATVAFALLVGLSSLRLRADYFAIVTIAAAEAVRLVASNARDLTGGAQGIGGFSADWDALSRSIEDFIVSLGWTDVPGLFPLFLVTWALVIVLTIGLTQLQKTPWGRVLRAVREDEDAARALGKNAFAYKLQSLALSATIGAIAGFLVALNLKFVVPDAFQPTLTFLGFAILVLGGLANYYGAAVGAVLLFTVLEGLRFVELPITETQVAALRFIVLGLLLIGLMAFRPQGLFGNKREMMIGD</sequence>
<feature type="transmembrane region" description="Helical" evidence="6">
    <location>
        <begin position="71"/>
        <end position="91"/>
    </location>
</feature>
<dbReference type="GO" id="GO:0005886">
    <property type="term" value="C:plasma membrane"/>
    <property type="evidence" value="ECO:0007669"/>
    <property type="project" value="UniProtKB-SubCell"/>
</dbReference>
<dbReference type="STRING" id="469383.Cwoe_3967"/>
<dbReference type="OrthoDB" id="9814461at2"/>
<reference evidence="7 8" key="1">
    <citation type="journal article" date="2010" name="Stand. Genomic Sci.">
        <title>Complete genome sequence of Conexibacter woesei type strain (ID131577).</title>
        <authorList>
            <person name="Pukall R."/>
            <person name="Lapidus A."/>
            <person name="Glavina Del Rio T."/>
            <person name="Copeland A."/>
            <person name="Tice H."/>
            <person name="Cheng J.-F."/>
            <person name="Lucas S."/>
            <person name="Chen F."/>
            <person name="Nolan M."/>
            <person name="Bruce D."/>
            <person name="Goodwin L."/>
            <person name="Pitluck S."/>
            <person name="Mavromatis K."/>
            <person name="Ivanova N."/>
            <person name="Ovchinnikova G."/>
            <person name="Pati A."/>
            <person name="Chen A."/>
            <person name="Palaniappan K."/>
            <person name="Land M."/>
            <person name="Hauser L."/>
            <person name="Chang Y.-J."/>
            <person name="Jeffries C.D."/>
            <person name="Chain P."/>
            <person name="Meincke L."/>
            <person name="Sims D."/>
            <person name="Brettin T."/>
            <person name="Detter J.C."/>
            <person name="Rohde M."/>
            <person name="Goeker M."/>
            <person name="Bristow J."/>
            <person name="Eisen J.A."/>
            <person name="Markowitz V."/>
            <person name="Kyrpides N.C."/>
            <person name="Klenk H.-P."/>
            <person name="Hugenholtz P."/>
        </authorList>
    </citation>
    <scope>NUCLEOTIDE SEQUENCE [LARGE SCALE GENOMIC DNA]</scope>
    <source>
        <strain evidence="8">DSM 14684 / CIP 108061 / JCM 11494 / NBRC 100937 / ID131577</strain>
    </source>
</reference>
<dbReference type="AlphaFoldDB" id="D3F3L9"/>
<dbReference type="EMBL" id="CP001854">
    <property type="protein sequence ID" value="ADB52384.1"/>
    <property type="molecule type" value="Genomic_DNA"/>
</dbReference>
<feature type="transmembrane region" description="Helical" evidence="6">
    <location>
        <begin position="243"/>
        <end position="276"/>
    </location>
</feature>
<keyword evidence="8" id="KW-1185">Reference proteome</keyword>
<dbReference type="PANTHER" id="PTHR30482">
    <property type="entry name" value="HIGH-AFFINITY BRANCHED-CHAIN AMINO ACID TRANSPORT SYSTEM PERMEASE"/>
    <property type="match status" value="1"/>
</dbReference>
<evidence type="ECO:0000256" key="6">
    <source>
        <dbReference type="SAM" id="Phobius"/>
    </source>
</evidence>
<organism evidence="7 8">
    <name type="scientific">Conexibacter woesei (strain DSM 14684 / CCUG 47730 / CIP 108061 / JCM 11494 / NBRC 100937 / ID131577)</name>
    <dbReference type="NCBI Taxonomy" id="469383"/>
    <lineage>
        <taxon>Bacteria</taxon>
        <taxon>Bacillati</taxon>
        <taxon>Actinomycetota</taxon>
        <taxon>Thermoleophilia</taxon>
        <taxon>Solirubrobacterales</taxon>
        <taxon>Conexibacteraceae</taxon>
        <taxon>Conexibacter</taxon>
    </lineage>
</organism>
<dbReference type="InterPro" id="IPR001851">
    <property type="entry name" value="ABC_transp_permease"/>
</dbReference>
<feature type="transmembrane region" description="Helical" evidence="6">
    <location>
        <begin position="17"/>
        <end position="37"/>
    </location>
</feature>
<evidence type="ECO:0000256" key="2">
    <source>
        <dbReference type="ARBA" id="ARBA00022475"/>
    </source>
</evidence>
<keyword evidence="4 6" id="KW-1133">Transmembrane helix</keyword>
<dbReference type="eggNOG" id="COG4177">
    <property type="taxonomic scope" value="Bacteria"/>
</dbReference>
<dbReference type="PANTHER" id="PTHR30482:SF10">
    <property type="entry name" value="HIGH-AFFINITY BRANCHED-CHAIN AMINO ACID TRANSPORT PROTEIN BRAE"/>
    <property type="match status" value="1"/>
</dbReference>
<evidence type="ECO:0000313" key="8">
    <source>
        <dbReference type="Proteomes" id="UP000008229"/>
    </source>
</evidence>
<evidence type="ECO:0000256" key="1">
    <source>
        <dbReference type="ARBA" id="ARBA00004651"/>
    </source>
</evidence>
<dbReference type="Proteomes" id="UP000008229">
    <property type="component" value="Chromosome"/>
</dbReference>
<keyword evidence="3 6" id="KW-0812">Transmembrane</keyword>
<gene>
    <name evidence="7" type="ordered locus">Cwoe_3967</name>
</gene>
<feature type="transmembrane region" description="Helical" evidence="6">
    <location>
        <begin position="288"/>
        <end position="306"/>
    </location>
</feature>
<dbReference type="CDD" id="cd06581">
    <property type="entry name" value="TM_PBP1_LivM_like"/>
    <property type="match status" value="1"/>
</dbReference>
<keyword evidence="5 6" id="KW-0472">Membrane</keyword>
<dbReference type="GO" id="GO:0015658">
    <property type="term" value="F:branched-chain amino acid transmembrane transporter activity"/>
    <property type="evidence" value="ECO:0007669"/>
    <property type="project" value="InterPro"/>
</dbReference>
<evidence type="ECO:0000256" key="4">
    <source>
        <dbReference type="ARBA" id="ARBA00022989"/>
    </source>
</evidence>